<dbReference type="GeneID" id="43685198"/>
<dbReference type="AlphaFoldDB" id="A0A099LPS7"/>
<keyword evidence="2" id="KW-1133">Transmembrane helix</keyword>
<evidence type="ECO:0000313" key="3">
    <source>
        <dbReference type="EMBL" id="KGK09317.1"/>
    </source>
</evidence>
<dbReference type="STRING" id="29495.EA26_19155"/>
<evidence type="ECO:0000313" key="4">
    <source>
        <dbReference type="Proteomes" id="UP000029994"/>
    </source>
</evidence>
<dbReference type="RefSeq" id="WP_039430604.1">
    <property type="nucleotide sequence ID" value="NZ_CP061845.1"/>
</dbReference>
<dbReference type="Proteomes" id="UP000029994">
    <property type="component" value="Unassembled WGS sequence"/>
</dbReference>
<keyword evidence="4" id="KW-1185">Reference proteome</keyword>
<proteinExistence type="predicted"/>
<dbReference type="EMBL" id="JMCG01000002">
    <property type="protein sequence ID" value="KGK09317.1"/>
    <property type="molecule type" value="Genomic_DNA"/>
</dbReference>
<accession>A0A099LPS7</accession>
<keyword evidence="2" id="KW-0812">Transmembrane</keyword>
<sequence>MNSWWKGLNDKFIALSRREKGLIALCGLVVIVLSVSTLLLEPLWKALEAQKTQLSTLVLNNQRNEGELLVIQAKLNKDPNQEVDIELKNLMQRSQELDMQLSEMVSNLISPSQMAALLESVLDTSSGIKLVSLESLTAEPIGGDAQTSAYSGYYVHPVRLELTGSYFAVVNYLNQLESLPVNYYWRSFHYKVENYPQARLILQVYTLGTRQEFIGG</sequence>
<protein>
    <submittedName>
        <fullName evidence="3">MSHA biogenesis protein MshJ</fullName>
    </submittedName>
</protein>
<keyword evidence="2" id="KW-0472">Membrane</keyword>
<keyword evidence="1" id="KW-0175">Coiled coil</keyword>
<dbReference type="InterPro" id="IPR007445">
    <property type="entry name" value="PilO"/>
</dbReference>
<dbReference type="Pfam" id="PF04350">
    <property type="entry name" value="PilO"/>
    <property type="match status" value="1"/>
</dbReference>
<evidence type="ECO:0000256" key="2">
    <source>
        <dbReference type="SAM" id="Phobius"/>
    </source>
</evidence>
<reference evidence="3 4" key="1">
    <citation type="submission" date="2014-04" db="EMBL/GenBank/DDBJ databases">
        <title>Genome sequencing of Vibrio navarrensis strains.</title>
        <authorList>
            <person name="Gladney L.M."/>
            <person name="Katz L.S."/>
            <person name="Marino-Ramirez L."/>
            <person name="Jordan I.K."/>
        </authorList>
    </citation>
    <scope>NUCLEOTIDE SEQUENCE [LARGE SCALE GENOMIC DNA]</scope>
    <source>
        <strain evidence="3 4">ATCC 51183</strain>
    </source>
</reference>
<organism evidence="3 4">
    <name type="scientific">Vibrio navarrensis</name>
    <dbReference type="NCBI Taxonomy" id="29495"/>
    <lineage>
        <taxon>Bacteria</taxon>
        <taxon>Pseudomonadati</taxon>
        <taxon>Pseudomonadota</taxon>
        <taxon>Gammaproteobacteria</taxon>
        <taxon>Vibrionales</taxon>
        <taxon>Vibrionaceae</taxon>
        <taxon>Vibrio</taxon>
    </lineage>
</organism>
<gene>
    <name evidence="3" type="ORF">EA26_19155</name>
</gene>
<dbReference type="eggNOG" id="COG3167">
    <property type="taxonomic scope" value="Bacteria"/>
</dbReference>
<dbReference type="GO" id="GO:0043683">
    <property type="term" value="P:type IV pilus assembly"/>
    <property type="evidence" value="ECO:0007669"/>
    <property type="project" value="InterPro"/>
</dbReference>
<feature type="coiled-coil region" evidence="1">
    <location>
        <begin position="80"/>
        <end position="107"/>
    </location>
</feature>
<name>A0A099LPS7_9VIBR</name>
<feature type="transmembrane region" description="Helical" evidence="2">
    <location>
        <begin position="21"/>
        <end position="44"/>
    </location>
</feature>
<evidence type="ECO:0000256" key="1">
    <source>
        <dbReference type="SAM" id="Coils"/>
    </source>
</evidence>
<comment type="caution">
    <text evidence="3">The sequence shown here is derived from an EMBL/GenBank/DDBJ whole genome shotgun (WGS) entry which is preliminary data.</text>
</comment>
<dbReference type="GO" id="GO:0043107">
    <property type="term" value="P:type IV pilus-dependent motility"/>
    <property type="evidence" value="ECO:0007669"/>
    <property type="project" value="InterPro"/>
</dbReference>